<evidence type="ECO:0000256" key="7">
    <source>
        <dbReference type="SAM" id="Phobius"/>
    </source>
</evidence>
<comment type="similarity">
    <text evidence="2 6">Belongs to the ABC-3 integral membrane protein family.</text>
</comment>
<dbReference type="Proteomes" id="UP000057820">
    <property type="component" value="Chromosome 1"/>
</dbReference>
<dbReference type="GO" id="GO:0043190">
    <property type="term" value="C:ATP-binding cassette (ABC) transporter complex"/>
    <property type="evidence" value="ECO:0007669"/>
    <property type="project" value="InterPro"/>
</dbReference>
<evidence type="ECO:0000256" key="6">
    <source>
        <dbReference type="RuleBase" id="RU003943"/>
    </source>
</evidence>
<evidence type="ECO:0000313" key="8">
    <source>
        <dbReference type="EMBL" id="CRY76280.1"/>
    </source>
</evidence>
<comment type="subcellular location">
    <subcellularLocation>
        <location evidence="6">Cell membrane</location>
        <topology evidence="6">Multi-pass membrane protein</topology>
    </subcellularLocation>
    <subcellularLocation>
        <location evidence="1">Membrane</location>
        <topology evidence="1">Multi-pass membrane protein</topology>
    </subcellularLocation>
</comment>
<dbReference type="GO" id="GO:0010043">
    <property type="term" value="P:response to zinc ion"/>
    <property type="evidence" value="ECO:0007669"/>
    <property type="project" value="TreeGrafter"/>
</dbReference>
<dbReference type="GO" id="GO:0055085">
    <property type="term" value="P:transmembrane transport"/>
    <property type="evidence" value="ECO:0007669"/>
    <property type="project" value="InterPro"/>
</dbReference>
<dbReference type="InterPro" id="IPR037294">
    <property type="entry name" value="ABC_BtuC-like"/>
</dbReference>
<organism evidence="8 9">
    <name type="scientific">Nocardia farcinica</name>
    <dbReference type="NCBI Taxonomy" id="37329"/>
    <lineage>
        <taxon>Bacteria</taxon>
        <taxon>Bacillati</taxon>
        <taxon>Actinomycetota</taxon>
        <taxon>Actinomycetes</taxon>
        <taxon>Mycobacteriales</taxon>
        <taxon>Nocardiaceae</taxon>
        <taxon>Nocardia</taxon>
    </lineage>
</organism>
<dbReference type="CDD" id="cd06550">
    <property type="entry name" value="TM_ABC_iron-siderophores_like"/>
    <property type="match status" value="1"/>
</dbReference>
<evidence type="ECO:0000256" key="1">
    <source>
        <dbReference type="ARBA" id="ARBA00004141"/>
    </source>
</evidence>
<keyword evidence="3 6" id="KW-0812">Transmembrane</keyword>
<dbReference type="AlphaFoldDB" id="A0A0H5NJZ0"/>
<feature type="transmembrane region" description="Helical" evidence="7">
    <location>
        <begin position="135"/>
        <end position="161"/>
    </location>
</feature>
<feature type="transmembrane region" description="Helical" evidence="7">
    <location>
        <begin position="247"/>
        <end position="268"/>
    </location>
</feature>
<keyword evidence="6" id="KW-0813">Transport</keyword>
<dbReference type="InterPro" id="IPR011044">
    <property type="entry name" value="Quino_amine_DH_bsu"/>
</dbReference>
<dbReference type="Gene3D" id="1.10.3470.10">
    <property type="entry name" value="ABC transporter involved in vitamin B12 uptake, BtuC"/>
    <property type="match status" value="1"/>
</dbReference>
<dbReference type="Pfam" id="PF00950">
    <property type="entry name" value="ABC-3"/>
    <property type="match status" value="1"/>
</dbReference>
<protein>
    <submittedName>
        <fullName evidence="8">Manganese transport system membrane protein mntB</fullName>
    </submittedName>
</protein>
<proteinExistence type="inferred from homology"/>
<evidence type="ECO:0000256" key="3">
    <source>
        <dbReference type="ARBA" id="ARBA00022692"/>
    </source>
</evidence>
<name>A0A0H5NJZ0_NOCFR</name>
<feature type="transmembrane region" description="Helical" evidence="7">
    <location>
        <begin position="181"/>
        <end position="206"/>
    </location>
</feature>
<dbReference type="NCBIfam" id="NF040871">
    <property type="entry name" value="AztB"/>
    <property type="match status" value="1"/>
</dbReference>
<dbReference type="KEGG" id="nfr:ERS450000_01772"/>
<dbReference type="SUPFAM" id="SSF50969">
    <property type="entry name" value="YVTN repeat-like/Quinoprotein amine dehydrogenase"/>
    <property type="match status" value="1"/>
</dbReference>
<evidence type="ECO:0000256" key="4">
    <source>
        <dbReference type="ARBA" id="ARBA00022989"/>
    </source>
</evidence>
<reference evidence="9" key="1">
    <citation type="submission" date="2015-03" db="EMBL/GenBank/DDBJ databases">
        <authorList>
            <consortium name="Pathogen Informatics"/>
        </authorList>
    </citation>
    <scope>NUCLEOTIDE SEQUENCE [LARGE SCALE GENOMIC DNA]</scope>
    <source>
        <strain evidence="9">NCTC11134</strain>
    </source>
</reference>
<feature type="transmembrane region" description="Helical" evidence="7">
    <location>
        <begin position="54"/>
        <end position="82"/>
    </location>
</feature>
<evidence type="ECO:0000256" key="2">
    <source>
        <dbReference type="ARBA" id="ARBA00008034"/>
    </source>
</evidence>
<feature type="transmembrane region" description="Helical" evidence="7">
    <location>
        <begin position="20"/>
        <end position="42"/>
    </location>
</feature>
<dbReference type="InterPro" id="IPR001626">
    <property type="entry name" value="ABC_TroCD"/>
</dbReference>
<accession>A0A0H5NJZ0</accession>
<dbReference type="SUPFAM" id="SSF81345">
    <property type="entry name" value="ABC transporter involved in vitamin B12 uptake, BtuC"/>
    <property type="match status" value="1"/>
</dbReference>
<keyword evidence="4 7" id="KW-1133">Transmembrane helix</keyword>
<dbReference type="RefSeq" id="WP_060591859.1">
    <property type="nucleotide sequence ID" value="NZ_CP031418.1"/>
</dbReference>
<gene>
    <name evidence="8" type="primary">mntB_2</name>
    <name evidence="8" type="ORF">ERS450000_01772</name>
</gene>
<feature type="transmembrane region" description="Helical" evidence="7">
    <location>
        <begin position="218"/>
        <end position="241"/>
    </location>
</feature>
<feature type="transmembrane region" description="Helical" evidence="7">
    <location>
        <begin position="88"/>
        <end position="109"/>
    </location>
</feature>
<evidence type="ECO:0000313" key="9">
    <source>
        <dbReference type="Proteomes" id="UP000057820"/>
    </source>
</evidence>
<evidence type="ECO:0000256" key="5">
    <source>
        <dbReference type="ARBA" id="ARBA00023136"/>
    </source>
</evidence>
<dbReference type="EMBL" id="LN868938">
    <property type="protein sequence ID" value="CRY76280.1"/>
    <property type="molecule type" value="Genomic_DNA"/>
</dbReference>
<dbReference type="PANTHER" id="PTHR30477:SF13">
    <property type="entry name" value="IRON TRANSPORT SYSTEM MEMBRANE PROTEIN HI_0360-RELATED"/>
    <property type="match status" value="1"/>
</dbReference>
<sequence>MEWLLAPFEVSFVHRALWGGLLVSCLCAIAGTWVVVRGMAFLSDAMAHGMLPGIAVAALLGGNLVLGAAVSAAAMALGVSALTRSPRFSADIGIGLLFVGMLAIGVVIISRAQSFAVDLTGFLFGDVLAIRDRDLAFLATALLLAGIVAALGHRAFVALAFDPRLAHTLGLRPRLAQAAMLGLITLAIVASFHVVGTLLVFGLLIAPPAAATLWAHRIPVIMALAALLGASATVAGLLISWHAGTAAGATIAVVAVALFFLSAAASAARSWWRGRRARAAAATVAVAAVLTGCAANPEPAQPEPTPHGYIAGAEETAEPQPRLVLADSGSGAVRVLDLVSEQVTELPAVPGVRGIAADGRHAYLSDGAALRIVDTGSWLVDHGDHTHYYRAPIREVGTRPVAGDVTVLADRAVAAVHTGAETVLLDRGALDDGSVRALGEPIAGTAVPYAEHLVIARPDGRVEVRTRDGAPVASLPQPCPEPRGSASTRRGVVFGCADGALVVYADGTAFAGTPIAYPHPVPATERATEFRHRPGSATLAARAGDRGAWLLDVRARTWTLVPAGPVLAANTAGEGAPLLTLTADGMLHAHDPVTGVELAGTQLLATVDPAAAPTVTVDSARAYVNDPAGRRVFEIDYADLRVARTFPLDIAPALMVETGE</sequence>
<dbReference type="PANTHER" id="PTHR30477">
    <property type="entry name" value="ABC-TRANSPORTER METAL-BINDING PROTEIN"/>
    <property type="match status" value="1"/>
</dbReference>
<keyword evidence="5 7" id="KW-0472">Membrane</keyword>